<keyword evidence="1" id="KW-0479">Metal-binding</keyword>
<dbReference type="SFLD" id="SFLDG01084">
    <property type="entry name" value="Uncharacterised_Radical_SAM_Su"/>
    <property type="match status" value="1"/>
</dbReference>
<keyword evidence="3" id="KW-0411">Iron-sulfur</keyword>
<feature type="domain" description="Radical SAM core" evidence="5">
    <location>
        <begin position="61"/>
        <end position="298"/>
    </location>
</feature>
<evidence type="ECO:0000256" key="1">
    <source>
        <dbReference type="ARBA" id="ARBA00022723"/>
    </source>
</evidence>
<evidence type="ECO:0000259" key="5">
    <source>
        <dbReference type="PROSITE" id="PS51918"/>
    </source>
</evidence>
<dbReference type="AlphaFoldDB" id="I7ZEX7"/>
<keyword evidence="7" id="KW-1185">Reference proteome</keyword>
<name>I7ZEX7_9GAMM</name>
<dbReference type="PROSITE" id="PS51918">
    <property type="entry name" value="RADICAL_SAM"/>
    <property type="match status" value="1"/>
</dbReference>
<dbReference type="InterPro" id="IPR007197">
    <property type="entry name" value="rSAM"/>
</dbReference>
<dbReference type="SFLD" id="SFLDS00029">
    <property type="entry name" value="Radical_SAM"/>
    <property type="match status" value="1"/>
</dbReference>
<comment type="caution">
    <text evidence="6">The sequence shown here is derived from an EMBL/GenBank/DDBJ whole genome shotgun (WGS) entry which is preliminary data.</text>
</comment>
<dbReference type="Proteomes" id="UP000003704">
    <property type="component" value="Unassembled WGS sequence"/>
</dbReference>
<dbReference type="SMART" id="SM00729">
    <property type="entry name" value="Elp3"/>
    <property type="match status" value="1"/>
</dbReference>
<feature type="region of interest" description="Disordered" evidence="4">
    <location>
        <begin position="1"/>
        <end position="20"/>
    </location>
</feature>
<evidence type="ECO:0000313" key="6">
    <source>
        <dbReference type="EMBL" id="EIT70267.1"/>
    </source>
</evidence>
<protein>
    <submittedName>
        <fullName evidence="6">Radical SAM domain-containing protein</fullName>
    </submittedName>
</protein>
<dbReference type="SUPFAM" id="SSF102114">
    <property type="entry name" value="Radical SAM enzymes"/>
    <property type="match status" value="1"/>
</dbReference>
<dbReference type="GO" id="GO:0003824">
    <property type="term" value="F:catalytic activity"/>
    <property type="evidence" value="ECO:0007669"/>
    <property type="project" value="InterPro"/>
</dbReference>
<dbReference type="OrthoDB" id="9785699at2"/>
<dbReference type="NCBIfam" id="NF033668">
    <property type="entry name" value="rSAM_PA0069"/>
    <property type="match status" value="1"/>
</dbReference>
<dbReference type="GO" id="GO:0046872">
    <property type="term" value="F:metal ion binding"/>
    <property type="evidence" value="ECO:0007669"/>
    <property type="project" value="UniProtKB-KW"/>
</dbReference>
<reference evidence="6 7" key="1">
    <citation type="journal article" date="2012" name="J. Bacteriol.">
        <title>Genome Sequence of n-Alkane-Degrading Hydrocarboniphaga effusa Strain AP103T (ATCC BAA-332T).</title>
        <authorList>
            <person name="Chang H.K."/>
            <person name="Zylstra G.J."/>
            <person name="Chae J.C."/>
        </authorList>
    </citation>
    <scope>NUCLEOTIDE SEQUENCE [LARGE SCALE GENOMIC DNA]</scope>
    <source>
        <strain evidence="6 7">AP103</strain>
    </source>
</reference>
<proteinExistence type="predicted"/>
<gene>
    <name evidence="6" type="ORF">WQQ_04040</name>
</gene>
<dbReference type="InterPro" id="IPR040086">
    <property type="entry name" value="MJ0683-like"/>
</dbReference>
<evidence type="ECO:0000313" key="7">
    <source>
        <dbReference type="Proteomes" id="UP000003704"/>
    </source>
</evidence>
<sequence>MNPAEPRKGRGAGSNPEGRFESLRREVFDDGWDLPVEPLPAFRTEVREERAKSIISRNDSPDIGFTQSINPYRGCEHGCIYCFARPTHAYLNLSPGLDFETKLFYKGNAPELLDAELRRPRYEPKIIVLGVNTDCYQPIEREHRVTRRLLEKLLEFRHPVGIITKGATIERDLDLLAEMARLRLVHVGITLVSLRDELKRDLEPRASSAAARLRIMRKLADIGIPVRVMFSPVIPFVNDHEMDRVLELSAEAGARQASYAMLRLPWEVKDLFREWLAQRYPLKAGHVMSLVRQMRGGKDYVAEFGTRMRGQGQYAELTAQRFRLACKRYGLNAGRDATVELDFRQFRVPGAGGQMSLL</sequence>
<dbReference type="CDD" id="cd01335">
    <property type="entry name" value="Radical_SAM"/>
    <property type="match status" value="1"/>
</dbReference>
<keyword evidence="2" id="KW-0408">Iron</keyword>
<organism evidence="6 7">
    <name type="scientific">Hydrocarboniphaga effusa AP103</name>
    <dbReference type="NCBI Taxonomy" id="1172194"/>
    <lineage>
        <taxon>Bacteria</taxon>
        <taxon>Pseudomonadati</taxon>
        <taxon>Pseudomonadota</taxon>
        <taxon>Gammaproteobacteria</taxon>
        <taxon>Nevskiales</taxon>
        <taxon>Nevskiaceae</taxon>
        <taxon>Hydrocarboniphaga</taxon>
    </lineage>
</organism>
<dbReference type="InterPro" id="IPR006638">
    <property type="entry name" value="Elp3/MiaA/NifB-like_rSAM"/>
</dbReference>
<dbReference type="InterPro" id="IPR058240">
    <property type="entry name" value="rSAM_sf"/>
</dbReference>
<evidence type="ECO:0000256" key="4">
    <source>
        <dbReference type="SAM" id="MobiDB-lite"/>
    </source>
</evidence>
<accession>I7ZEX7</accession>
<dbReference type="PATRIC" id="fig|1172194.4.peg.383"/>
<evidence type="ECO:0000256" key="3">
    <source>
        <dbReference type="ARBA" id="ARBA00023014"/>
    </source>
</evidence>
<dbReference type="PANTHER" id="PTHR43432:SF3">
    <property type="entry name" value="SLR0285 PROTEIN"/>
    <property type="match status" value="1"/>
</dbReference>
<dbReference type="PANTHER" id="PTHR43432">
    <property type="entry name" value="SLR0285 PROTEIN"/>
    <property type="match status" value="1"/>
</dbReference>
<dbReference type="RefSeq" id="WP_007183363.1">
    <property type="nucleotide sequence ID" value="NZ_AKGD01000001.1"/>
</dbReference>
<dbReference type="STRING" id="1172194.WQQ_04040"/>
<dbReference type="Pfam" id="PF04055">
    <property type="entry name" value="Radical_SAM"/>
    <property type="match status" value="1"/>
</dbReference>
<dbReference type="Gene3D" id="3.80.30.30">
    <property type="match status" value="1"/>
</dbReference>
<dbReference type="GO" id="GO:0051536">
    <property type="term" value="F:iron-sulfur cluster binding"/>
    <property type="evidence" value="ECO:0007669"/>
    <property type="project" value="UniProtKB-KW"/>
</dbReference>
<dbReference type="EMBL" id="AKGD01000001">
    <property type="protein sequence ID" value="EIT70267.1"/>
    <property type="molecule type" value="Genomic_DNA"/>
</dbReference>
<evidence type="ECO:0000256" key="2">
    <source>
        <dbReference type="ARBA" id="ARBA00023004"/>
    </source>
</evidence>